<feature type="compositionally biased region" description="Low complexity" evidence="1">
    <location>
        <begin position="1"/>
        <end position="22"/>
    </location>
</feature>
<name>A0A8T0QX48_PANVG</name>
<dbReference type="Proteomes" id="UP000823388">
    <property type="component" value="Chromosome 6N"/>
</dbReference>
<comment type="caution">
    <text evidence="2">The sequence shown here is derived from an EMBL/GenBank/DDBJ whole genome shotgun (WGS) entry which is preliminary data.</text>
</comment>
<feature type="region of interest" description="Disordered" evidence="1">
    <location>
        <begin position="1"/>
        <end position="170"/>
    </location>
</feature>
<evidence type="ECO:0000256" key="1">
    <source>
        <dbReference type="SAM" id="MobiDB-lite"/>
    </source>
</evidence>
<organism evidence="2 3">
    <name type="scientific">Panicum virgatum</name>
    <name type="common">Blackwell switchgrass</name>
    <dbReference type="NCBI Taxonomy" id="38727"/>
    <lineage>
        <taxon>Eukaryota</taxon>
        <taxon>Viridiplantae</taxon>
        <taxon>Streptophyta</taxon>
        <taxon>Embryophyta</taxon>
        <taxon>Tracheophyta</taxon>
        <taxon>Spermatophyta</taxon>
        <taxon>Magnoliopsida</taxon>
        <taxon>Liliopsida</taxon>
        <taxon>Poales</taxon>
        <taxon>Poaceae</taxon>
        <taxon>PACMAD clade</taxon>
        <taxon>Panicoideae</taxon>
        <taxon>Panicodae</taxon>
        <taxon>Paniceae</taxon>
        <taxon>Panicinae</taxon>
        <taxon>Panicum</taxon>
        <taxon>Panicum sect. Hiantes</taxon>
    </lineage>
</organism>
<dbReference type="EMBL" id="CM029048">
    <property type="protein sequence ID" value="KAG2577463.1"/>
    <property type="molecule type" value="Genomic_DNA"/>
</dbReference>
<reference evidence="2" key="1">
    <citation type="submission" date="2020-05" db="EMBL/GenBank/DDBJ databases">
        <title>WGS assembly of Panicum virgatum.</title>
        <authorList>
            <person name="Lovell J.T."/>
            <person name="Jenkins J."/>
            <person name="Shu S."/>
            <person name="Juenger T.E."/>
            <person name="Schmutz J."/>
        </authorList>
    </citation>
    <scope>NUCLEOTIDE SEQUENCE</scope>
    <source>
        <strain evidence="2">AP13</strain>
    </source>
</reference>
<dbReference type="AlphaFoldDB" id="A0A8T0QX48"/>
<feature type="compositionally biased region" description="Pro residues" evidence="1">
    <location>
        <begin position="131"/>
        <end position="140"/>
    </location>
</feature>
<feature type="compositionally biased region" description="Basic residues" evidence="1">
    <location>
        <begin position="33"/>
        <end position="47"/>
    </location>
</feature>
<evidence type="ECO:0000313" key="3">
    <source>
        <dbReference type="Proteomes" id="UP000823388"/>
    </source>
</evidence>
<proteinExistence type="predicted"/>
<evidence type="ECO:0000313" key="2">
    <source>
        <dbReference type="EMBL" id="KAG2577463.1"/>
    </source>
</evidence>
<sequence>MVESSGAPRPRSGGIRIPRVVRVGGGRGPDSRRRGRVGRAARLGRRNKVMEATGEACAHGTARGPGRERVGARRGVAAAGRSGNGMRWRRSRDSCTCLHRTDRVGAESWRSGGIPRAPPQSPPHVSFFPAAPAPTHQPPRPRSRSPLGRSSVSELSPWDRRTESYPDQLQ</sequence>
<keyword evidence="3" id="KW-1185">Reference proteome</keyword>
<accession>A0A8T0QX48</accession>
<protein>
    <submittedName>
        <fullName evidence="2">Uncharacterized protein</fullName>
    </submittedName>
</protein>
<gene>
    <name evidence="2" type="ORF">PVAP13_6NG102024</name>
</gene>